<organism evidence="1 2">
    <name type="scientific">Linnemannia hyalina</name>
    <dbReference type="NCBI Taxonomy" id="64524"/>
    <lineage>
        <taxon>Eukaryota</taxon>
        <taxon>Fungi</taxon>
        <taxon>Fungi incertae sedis</taxon>
        <taxon>Mucoromycota</taxon>
        <taxon>Mortierellomycotina</taxon>
        <taxon>Mortierellomycetes</taxon>
        <taxon>Mortierellales</taxon>
        <taxon>Mortierellaceae</taxon>
        <taxon>Linnemannia</taxon>
    </lineage>
</organism>
<evidence type="ECO:0000313" key="2">
    <source>
        <dbReference type="Proteomes" id="UP000707451"/>
    </source>
</evidence>
<reference evidence="1" key="1">
    <citation type="submission" date="2021-06" db="EMBL/GenBank/DDBJ databases">
        <title>Genome Sequence of Mortierella hyaline Strain SCG-10, a Cold-Adapted, Nitrate-Reducing Fungus Isolated from Soil in Minnesota, USA.</title>
        <authorList>
            <person name="Aldossari N."/>
        </authorList>
    </citation>
    <scope>NUCLEOTIDE SEQUENCE</scope>
    <source>
        <strain evidence="1">SCG-10</strain>
    </source>
</reference>
<keyword evidence="2" id="KW-1185">Reference proteome</keyword>
<evidence type="ECO:0000313" key="1">
    <source>
        <dbReference type="EMBL" id="KAG9061851.1"/>
    </source>
</evidence>
<name>A0A9P7XIR2_9FUNG</name>
<comment type="caution">
    <text evidence="1">The sequence shown here is derived from an EMBL/GenBank/DDBJ whole genome shotgun (WGS) entry which is preliminary data.</text>
</comment>
<dbReference type="Proteomes" id="UP000707451">
    <property type="component" value="Unassembled WGS sequence"/>
</dbReference>
<accession>A0A9P7XIR2</accession>
<dbReference type="EMBL" id="JAHRHY010000022">
    <property type="protein sequence ID" value="KAG9061851.1"/>
    <property type="molecule type" value="Genomic_DNA"/>
</dbReference>
<dbReference type="AlphaFoldDB" id="A0A9P7XIR2"/>
<protein>
    <submittedName>
        <fullName evidence="1">Uncharacterized protein</fullName>
    </submittedName>
</protein>
<gene>
    <name evidence="1" type="ORF">KI688_007002</name>
</gene>
<dbReference type="OrthoDB" id="2447104at2759"/>
<proteinExistence type="predicted"/>
<sequence length="60" mass="6622">MREPSGGGFNEQHEILSDGSFISPFDILGASNKKLQDLFSSCMHEPFILKAGRKPLVDEV</sequence>